<proteinExistence type="predicted"/>
<accession>A0A371FN85</accession>
<dbReference type="Proteomes" id="UP000257109">
    <property type="component" value="Unassembled WGS sequence"/>
</dbReference>
<dbReference type="OrthoDB" id="1435849at2759"/>
<reference evidence="1" key="1">
    <citation type="submission" date="2018-05" db="EMBL/GenBank/DDBJ databases">
        <title>Draft genome of Mucuna pruriens seed.</title>
        <authorList>
            <person name="Nnadi N.E."/>
            <person name="Vos R."/>
            <person name="Hasami M.H."/>
            <person name="Devisetty U.K."/>
            <person name="Aguiy J.C."/>
        </authorList>
    </citation>
    <scope>NUCLEOTIDE SEQUENCE [LARGE SCALE GENOMIC DNA]</scope>
    <source>
        <strain evidence="1">JCA_2017</strain>
    </source>
</reference>
<dbReference type="EMBL" id="QJKJ01008435">
    <property type="protein sequence ID" value="RDX79788.1"/>
    <property type="molecule type" value="Genomic_DNA"/>
</dbReference>
<protein>
    <submittedName>
        <fullName evidence="1">Uncharacterized protein</fullName>
    </submittedName>
</protein>
<feature type="non-terminal residue" evidence="1">
    <location>
        <position position="1"/>
    </location>
</feature>
<keyword evidence="2" id="KW-1185">Reference proteome</keyword>
<gene>
    <name evidence="1" type="ORF">CR513_39755</name>
</gene>
<evidence type="ECO:0000313" key="1">
    <source>
        <dbReference type="EMBL" id="RDX79788.1"/>
    </source>
</evidence>
<comment type="caution">
    <text evidence="1">The sequence shown here is derived from an EMBL/GenBank/DDBJ whole genome shotgun (WGS) entry which is preliminary data.</text>
</comment>
<organism evidence="1 2">
    <name type="scientific">Mucuna pruriens</name>
    <name type="common">Velvet bean</name>
    <name type="synonym">Dolichos pruriens</name>
    <dbReference type="NCBI Taxonomy" id="157652"/>
    <lineage>
        <taxon>Eukaryota</taxon>
        <taxon>Viridiplantae</taxon>
        <taxon>Streptophyta</taxon>
        <taxon>Embryophyta</taxon>
        <taxon>Tracheophyta</taxon>
        <taxon>Spermatophyta</taxon>
        <taxon>Magnoliopsida</taxon>
        <taxon>eudicotyledons</taxon>
        <taxon>Gunneridae</taxon>
        <taxon>Pentapetalae</taxon>
        <taxon>rosids</taxon>
        <taxon>fabids</taxon>
        <taxon>Fabales</taxon>
        <taxon>Fabaceae</taxon>
        <taxon>Papilionoideae</taxon>
        <taxon>50 kb inversion clade</taxon>
        <taxon>NPAAA clade</taxon>
        <taxon>indigoferoid/millettioid clade</taxon>
        <taxon>Phaseoleae</taxon>
        <taxon>Mucuna</taxon>
    </lineage>
</organism>
<sequence>MELSHISGFHLTSDLGKYLGVPMLHDRKKKETCAYLLEKTQCCLSRYILAKAVVATLPTYTMQTVLLPK</sequence>
<evidence type="ECO:0000313" key="2">
    <source>
        <dbReference type="Proteomes" id="UP000257109"/>
    </source>
</evidence>
<dbReference type="AlphaFoldDB" id="A0A371FN85"/>
<name>A0A371FN85_MUCPR</name>